<evidence type="ECO:0000313" key="2">
    <source>
        <dbReference type="Proteomes" id="UP000215441"/>
    </source>
</evidence>
<name>A0A235EHX8_9BURK</name>
<sequence>MTAFVLTGAALGLLALLCGLVMFTFLCAVVTGRALAWVFQVESDQAASEVDALLSPEHLAEMDALVASSKQMARDARRRADAWPAGR</sequence>
<protein>
    <submittedName>
        <fullName evidence="1">Uncharacterized protein</fullName>
    </submittedName>
</protein>
<keyword evidence="2" id="KW-1185">Reference proteome</keyword>
<gene>
    <name evidence="1" type="ORF">CBY09_20415</name>
</gene>
<dbReference type="OrthoDB" id="9957684at2"/>
<dbReference type="AlphaFoldDB" id="A0A235EHX8"/>
<proteinExistence type="predicted"/>
<accession>A0A235EHX8</accession>
<reference evidence="1 2" key="1">
    <citation type="submission" date="2017-07" db="EMBL/GenBank/DDBJ databases">
        <title>Acidovorax KNDSW TSA 6 genome sequence and assembly.</title>
        <authorList>
            <person name="Mayilraj S."/>
        </authorList>
    </citation>
    <scope>NUCLEOTIDE SEQUENCE [LARGE SCALE GENOMIC DNA]</scope>
    <source>
        <strain evidence="1 2">KNDSW-TSA6</strain>
    </source>
</reference>
<evidence type="ECO:0000313" key="1">
    <source>
        <dbReference type="EMBL" id="OYD48393.1"/>
    </source>
</evidence>
<organism evidence="1 2">
    <name type="scientific">Acidovorax kalamii</name>
    <dbReference type="NCBI Taxonomy" id="2004485"/>
    <lineage>
        <taxon>Bacteria</taxon>
        <taxon>Pseudomonadati</taxon>
        <taxon>Pseudomonadota</taxon>
        <taxon>Betaproteobacteria</taxon>
        <taxon>Burkholderiales</taxon>
        <taxon>Comamonadaceae</taxon>
        <taxon>Acidovorax</taxon>
    </lineage>
</organism>
<dbReference type="Proteomes" id="UP000215441">
    <property type="component" value="Unassembled WGS sequence"/>
</dbReference>
<dbReference type="RefSeq" id="WP_094291396.1">
    <property type="nucleotide sequence ID" value="NZ_NOIG01000012.1"/>
</dbReference>
<comment type="caution">
    <text evidence="1">The sequence shown here is derived from an EMBL/GenBank/DDBJ whole genome shotgun (WGS) entry which is preliminary data.</text>
</comment>
<dbReference type="EMBL" id="NOIG01000012">
    <property type="protein sequence ID" value="OYD48393.1"/>
    <property type="molecule type" value="Genomic_DNA"/>
</dbReference>